<dbReference type="STRING" id="1032480.MLP_48510"/>
<dbReference type="KEGG" id="mph:MLP_48510"/>
<feature type="compositionally biased region" description="Polar residues" evidence="1">
    <location>
        <begin position="111"/>
        <end position="121"/>
    </location>
</feature>
<dbReference type="EMBL" id="AP012204">
    <property type="protein sequence ID" value="BAK37865.1"/>
    <property type="molecule type" value="Genomic_DNA"/>
</dbReference>
<gene>
    <name evidence="2" type="ordered locus">MLP_48510</name>
</gene>
<reference evidence="2 3" key="1">
    <citation type="submission" date="2011-05" db="EMBL/GenBank/DDBJ databases">
        <title>Whole genome sequence of Microlunatus phosphovorus NM-1.</title>
        <authorList>
            <person name="Hosoyama A."/>
            <person name="Sasaki K."/>
            <person name="Harada T."/>
            <person name="Igarashi R."/>
            <person name="Kawakoshi A."/>
            <person name="Sasagawa M."/>
            <person name="Fukada J."/>
            <person name="Nakamura S."/>
            <person name="Katano Y."/>
            <person name="Hanada S."/>
            <person name="Kamagata Y."/>
            <person name="Nakamura N."/>
            <person name="Yamazaki S."/>
            <person name="Fujita N."/>
        </authorList>
    </citation>
    <scope>NUCLEOTIDE SEQUENCE [LARGE SCALE GENOMIC DNA]</scope>
    <source>
        <strain evidence="3">ATCC 700054 / DSM 10555 / JCM 9379 / NBRC 101784 / NCIMB 13414 / VKM Ac-1990 / NM-1</strain>
    </source>
</reference>
<evidence type="ECO:0000313" key="2">
    <source>
        <dbReference type="EMBL" id="BAK37865.1"/>
    </source>
</evidence>
<evidence type="ECO:0000256" key="1">
    <source>
        <dbReference type="SAM" id="MobiDB-lite"/>
    </source>
</evidence>
<organism evidence="2 3">
    <name type="scientific">Microlunatus phosphovorus (strain ATCC 700054 / DSM 10555 / JCM 9379 / NBRC 101784 / NCIMB 13414 / VKM Ac-1990 / NM-1)</name>
    <dbReference type="NCBI Taxonomy" id="1032480"/>
    <lineage>
        <taxon>Bacteria</taxon>
        <taxon>Bacillati</taxon>
        <taxon>Actinomycetota</taxon>
        <taxon>Actinomycetes</taxon>
        <taxon>Propionibacteriales</taxon>
        <taxon>Propionibacteriaceae</taxon>
        <taxon>Microlunatus</taxon>
    </lineage>
</organism>
<protein>
    <submittedName>
        <fullName evidence="2">Uncharacterized protein</fullName>
    </submittedName>
</protein>
<sequence>MTWLDLMRLTPAPLPQIAPWLRDEPACLRHPHDRLWPAAPDVRTPARPAYVPGPAARNVPTSRPIPGRLWPRGAKRTHIPPGPRTSLAPRRKTTIPPARPACIFGPPARNVRQTRPASPVG</sequence>
<accession>F5XFC7</accession>
<evidence type="ECO:0000313" key="3">
    <source>
        <dbReference type="Proteomes" id="UP000007947"/>
    </source>
</evidence>
<dbReference type="Proteomes" id="UP000007947">
    <property type="component" value="Chromosome"/>
</dbReference>
<name>F5XFC7_MICPN</name>
<keyword evidence="3" id="KW-1185">Reference proteome</keyword>
<dbReference type="AlphaFoldDB" id="F5XFC7"/>
<proteinExistence type="predicted"/>
<feature type="region of interest" description="Disordered" evidence="1">
    <location>
        <begin position="35"/>
        <end position="121"/>
    </location>
</feature>
<dbReference type="HOGENOM" id="CLU_2035387_0_0_11"/>